<name>A0A6C0DGJ9_9ZZZZ</name>
<proteinExistence type="predicted"/>
<dbReference type="AlphaFoldDB" id="A0A6C0DGJ9"/>
<reference evidence="2" key="1">
    <citation type="journal article" date="2020" name="Nature">
        <title>Giant virus diversity and host interactions through global metagenomics.</title>
        <authorList>
            <person name="Schulz F."/>
            <person name="Roux S."/>
            <person name="Paez-Espino D."/>
            <person name="Jungbluth S."/>
            <person name="Walsh D.A."/>
            <person name="Denef V.J."/>
            <person name="McMahon K.D."/>
            <person name="Konstantinidis K.T."/>
            <person name="Eloe-Fadrosh E.A."/>
            <person name="Kyrpides N.C."/>
            <person name="Woyke T."/>
        </authorList>
    </citation>
    <scope>NUCLEOTIDE SEQUENCE</scope>
    <source>
        <strain evidence="2">GVMAG-M-3300023174-176</strain>
    </source>
</reference>
<sequence>MKDPILLLTSFSFIVPVTYAAYNDMWDIYSSLLCVLLTSVAYHSSKEPILKYIDQAAIVQLIIMSCKTGYELELLYIGILNLSWMYYVYIHGYKTNSLAFHPNYIVASLFHGSFHVSTSVSWMYGIYVKQLQNESK</sequence>
<feature type="transmembrane region" description="Helical" evidence="1">
    <location>
        <begin position="5"/>
        <end position="22"/>
    </location>
</feature>
<feature type="transmembrane region" description="Helical" evidence="1">
    <location>
        <begin position="74"/>
        <end position="92"/>
    </location>
</feature>
<evidence type="ECO:0000313" key="2">
    <source>
        <dbReference type="EMBL" id="QHT15633.1"/>
    </source>
</evidence>
<evidence type="ECO:0000256" key="1">
    <source>
        <dbReference type="SAM" id="Phobius"/>
    </source>
</evidence>
<organism evidence="2">
    <name type="scientific">viral metagenome</name>
    <dbReference type="NCBI Taxonomy" id="1070528"/>
    <lineage>
        <taxon>unclassified sequences</taxon>
        <taxon>metagenomes</taxon>
        <taxon>organismal metagenomes</taxon>
    </lineage>
</organism>
<dbReference type="EMBL" id="MN739613">
    <property type="protein sequence ID" value="QHT15633.1"/>
    <property type="molecule type" value="Genomic_DNA"/>
</dbReference>
<keyword evidence="1" id="KW-0812">Transmembrane</keyword>
<feature type="transmembrane region" description="Helical" evidence="1">
    <location>
        <begin position="104"/>
        <end position="127"/>
    </location>
</feature>
<keyword evidence="1" id="KW-1133">Transmembrane helix</keyword>
<protein>
    <submittedName>
        <fullName evidence="2">Uncharacterized protein</fullName>
    </submittedName>
</protein>
<accession>A0A6C0DGJ9</accession>
<keyword evidence="1" id="KW-0472">Membrane</keyword>